<gene>
    <name evidence="1" type="ORF">AYI68_g1713</name>
</gene>
<proteinExistence type="predicted"/>
<sequence>MQHLIQFCFTKLFFKYPITQFKFHTIVFLSNSITSNCSKTKNSFEFINVEPRLVIGMKNNNKNYKTKKLNTICLSILEQMEFGEMEPG</sequence>
<evidence type="ECO:0000313" key="1">
    <source>
        <dbReference type="EMBL" id="OLY84132.1"/>
    </source>
</evidence>
<name>A0A1R0H4K6_9FUNG</name>
<dbReference type="AlphaFoldDB" id="A0A1R0H4K6"/>
<protein>
    <submittedName>
        <fullName evidence="1">Uncharacterized protein</fullName>
    </submittedName>
</protein>
<organism evidence="1 2">
    <name type="scientific">Smittium mucronatum</name>
    <dbReference type="NCBI Taxonomy" id="133383"/>
    <lineage>
        <taxon>Eukaryota</taxon>
        <taxon>Fungi</taxon>
        <taxon>Fungi incertae sedis</taxon>
        <taxon>Zoopagomycota</taxon>
        <taxon>Kickxellomycotina</taxon>
        <taxon>Harpellomycetes</taxon>
        <taxon>Harpellales</taxon>
        <taxon>Legeriomycetaceae</taxon>
        <taxon>Smittium</taxon>
    </lineage>
</organism>
<accession>A0A1R0H4K6</accession>
<reference evidence="1 2" key="1">
    <citation type="journal article" date="2016" name="Mol. Biol. Evol.">
        <title>Genome-Wide Survey of Gut Fungi (Harpellales) Reveals the First Horizontally Transferred Ubiquitin Gene from a Mosquito Host.</title>
        <authorList>
            <person name="Wang Y."/>
            <person name="White M.M."/>
            <person name="Kvist S."/>
            <person name="Moncalvo J.M."/>
        </authorList>
    </citation>
    <scope>NUCLEOTIDE SEQUENCE [LARGE SCALE GENOMIC DNA]</scope>
    <source>
        <strain evidence="1 2">ALG-7-W6</strain>
    </source>
</reference>
<evidence type="ECO:0000313" key="2">
    <source>
        <dbReference type="Proteomes" id="UP000187455"/>
    </source>
</evidence>
<dbReference type="EMBL" id="LSSL01000607">
    <property type="protein sequence ID" value="OLY84132.1"/>
    <property type="molecule type" value="Genomic_DNA"/>
</dbReference>
<comment type="caution">
    <text evidence="1">The sequence shown here is derived from an EMBL/GenBank/DDBJ whole genome shotgun (WGS) entry which is preliminary data.</text>
</comment>
<keyword evidence="2" id="KW-1185">Reference proteome</keyword>
<dbReference type="Proteomes" id="UP000187455">
    <property type="component" value="Unassembled WGS sequence"/>
</dbReference>